<dbReference type="OrthoDB" id="9778567at2"/>
<evidence type="ECO:0000256" key="2">
    <source>
        <dbReference type="ARBA" id="ARBA00022801"/>
    </source>
</evidence>
<dbReference type="PANTHER" id="PTHR34698:SF2">
    <property type="entry name" value="5-OXOPROLINASE SUBUNIT B"/>
    <property type="match status" value="1"/>
</dbReference>
<dbReference type="AlphaFoldDB" id="A0A4R3KLK3"/>
<organism evidence="5 6">
    <name type="scientific">Tepidibacillus fermentans</name>
    <dbReference type="NCBI Taxonomy" id="1281767"/>
    <lineage>
        <taxon>Bacteria</taxon>
        <taxon>Bacillati</taxon>
        <taxon>Bacillota</taxon>
        <taxon>Bacilli</taxon>
        <taxon>Bacillales</taxon>
        <taxon>Bacillaceae</taxon>
        <taxon>Tepidibacillus</taxon>
    </lineage>
</organism>
<dbReference type="InterPro" id="IPR003833">
    <property type="entry name" value="CT_C_D"/>
</dbReference>
<feature type="domain" description="Carboxyltransferase" evidence="4">
    <location>
        <begin position="6"/>
        <end position="208"/>
    </location>
</feature>
<gene>
    <name evidence="5" type="ORF">EDD72_101134</name>
</gene>
<dbReference type="SMART" id="SM00796">
    <property type="entry name" value="AHS1"/>
    <property type="match status" value="1"/>
</dbReference>
<dbReference type="Gene3D" id="2.40.100.10">
    <property type="entry name" value="Cyclophilin-like"/>
    <property type="match status" value="1"/>
</dbReference>
<keyword evidence="3" id="KW-0067">ATP-binding</keyword>
<evidence type="ECO:0000256" key="1">
    <source>
        <dbReference type="ARBA" id="ARBA00022741"/>
    </source>
</evidence>
<evidence type="ECO:0000256" key="3">
    <source>
        <dbReference type="ARBA" id="ARBA00022840"/>
    </source>
</evidence>
<protein>
    <submittedName>
        <fullName evidence="5">Inhibitor of KinA</fullName>
    </submittedName>
</protein>
<keyword evidence="6" id="KW-1185">Reference proteome</keyword>
<dbReference type="SUPFAM" id="SSF160467">
    <property type="entry name" value="PH0987 N-terminal domain-like"/>
    <property type="match status" value="1"/>
</dbReference>
<dbReference type="GO" id="GO:0016787">
    <property type="term" value="F:hydrolase activity"/>
    <property type="evidence" value="ECO:0007669"/>
    <property type="project" value="UniProtKB-KW"/>
</dbReference>
<keyword evidence="2" id="KW-0378">Hydrolase</keyword>
<proteinExistence type="predicted"/>
<evidence type="ECO:0000259" key="4">
    <source>
        <dbReference type="SMART" id="SM00796"/>
    </source>
</evidence>
<keyword evidence="1" id="KW-0547">Nucleotide-binding</keyword>
<dbReference type="InterPro" id="IPR010016">
    <property type="entry name" value="PxpB"/>
</dbReference>
<dbReference type="InterPro" id="IPR029000">
    <property type="entry name" value="Cyclophilin-like_dom_sf"/>
</dbReference>
<dbReference type="Proteomes" id="UP000295788">
    <property type="component" value="Unassembled WGS sequence"/>
</dbReference>
<dbReference type="NCBIfam" id="TIGR00370">
    <property type="entry name" value="5-oxoprolinase subunit PxpB"/>
    <property type="match status" value="1"/>
</dbReference>
<sequence length="251" mass="28682">MVRNRASIYPIGDKAITVKFGDEISPEINGRVIAFAQYLSKQVVDGIIESVPTYTDVTIYYNPLILSYEEIKRRIQGWLNQKMTYQIENQRLIYLPVLYGGEYGPDLDYVANYHGIDREEVIRVHTSIDYRVYMLGFAPGFPYLGGLPEILHTPRLEKPRVQIPAGSVGIAGKQTGVYPLSTPGGWQIIGHTPVPLFEKKEESNPILLRAGDLIRFVSIDLIQYEQIEEQIRKGIYQVQIERIERMSGYEN</sequence>
<evidence type="ECO:0000313" key="5">
    <source>
        <dbReference type="EMBL" id="TCS84470.1"/>
    </source>
</evidence>
<dbReference type="SUPFAM" id="SSF50891">
    <property type="entry name" value="Cyclophilin-like"/>
    <property type="match status" value="1"/>
</dbReference>
<dbReference type="Pfam" id="PF02682">
    <property type="entry name" value="CT_C_D"/>
    <property type="match status" value="1"/>
</dbReference>
<name>A0A4R3KLK3_9BACI</name>
<accession>A0A4R3KLK3</accession>
<reference evidence="5 6" key="1">
    <citation type="submission" date="2019-03" db="EMBL/GenBank/DDBJ databases">
        <title>Genomic Encyclopedia of Type Strains, Phase IV (KMG-IV): sequencing the most valuable type-strain genomes for metagenomic binning, comparative biology and taxonomic classification.</title>
        <authorList>
            <person name="Goeker M."/>
        </authorList>
    </citation>
    <scope>NUCLEOTIDE SEQUENCE [LARGE SCALE GENOMIC DNA]</scope>
    <source>
        <strain evidence="5 6">DSM 23802</strain>
    </source>
</reference>
<evidence type="ECO:0000313" key="6">
    <source>
        <dbReference type="Proteomes" id="UP000295788"/>
    </source>
</evidence>
<dbReference type="PANTHER" id="PTHR34698">
    <property type="entry name" value="5-OXOPROLINASE SUBUNIT B"/>
    <property type="match status" value="1"/>
</dbReference>
<dbReference type="GO" id="GO:0005524">
    <property type="term" value="F:ATP binding"/>
    <property type="evidence" value="ECO:0007669"/>
    <property type="project" value="UniProtKB-KW"/>
</dbReference>
<dbReference type="EMBL" id="SMAB01000001">
    <property type="protein sequence ID" value="TCS84470.1"/>
    <property type="molecule type" value="Genomic_DNA"/>
</dbReference>
<dbReference type="Gene3D" id="3.30.1360.40">
    <property type="match status" value="1"/>
</dbReference>
<comment type="caution">
    <text evidence="5">The sequence shown here is derived from an EMBL/GenBank/DDBJ whole genome shotgun (WGS) entry which is preliminary data.</text>
</comment>